<name>A0A9Q0KJ45_9MAGN</name>
<feature type="domain" description="Disease resistance protein winged helix" evidence="8">
    <location>
        <begin position="435"/>
        <end position="485"/>
    </location>
</feature>
<keyword evidence="4" id="KW-0611">Plant defense</keyword>
<dbReference type="SUPFAM" id="SSF52540">
    <property type="entry name" value="P-loop containing nucleoside triphosphate hydrolases"/>
    <property type="match status" value="1"/>
</dbReference>
<dbReference type="GO" id="GO:0005524">
    <property type="term" value="F:ATP binding"/>
    <property type="evidence" value="ECO:0007669"/>
    <property type="project" value="UniProtKB-KW"/>
</dbReference>
<dbReference type="Pfam" id="PF25019">
    <property type="entry name" value="LRR_R13L1-DRL21"/>
    <property type="match status" value="1"/>
</dbReference>
<dbReference type="InterPro" id="IPR056789">
    <property type="entry name" value="LRR_R13L1-DRL21"/>
</dbReference>
<organism evidence="10 11">
    <name type="scientific">Protea cynaroides</name>
    <dbReference type="NCBI Taxonomy" id="273540"/>
    <lineage>
        <taxon>Eukaryota</taxon>
        <taxon>Viridiplantae</taxon>
        <taxon>Streptophyta</taxon>
        <taxon>Embryophyta</taxon>
        <taxon>Tracheophyta</taxon>
        <taxon>Spermatophyta</taxon>
        <taxon>Magnoliopsida</taxon>
        <taxon>Proteales</taxon>
        <taxon>Proteaceae</taxon>
        <taxon>Protea</taxon>
    </lineage>
</organism>
<dbReference type="Gene3D" id="1.10.8.430">
    <property type="entry name" value="Helical domain of apoptotic protease-activating factors"/>
    <property type="match status" value="1"/>
</dbReference>
<evidence type="ECO:0000313" key="10">
    <source>
        <dbReference type="EMBL" id="KAJ4971613.1"/>
    </source>
</evidence>
<gene>
    <name evidence="10" type="ORF">NE237_004712</name>
</gene>
<keyword evidence="5" id="KW-0067">ATP-binding</keyword>
<keyword evidence="1" id="KW-0433">Leucine-rich repeat</keyword>
<dbReference type="Gene3D" id="3.40.50.300">
    <property type="entry name" value="P-loop containing nucleotide triphosphate hydrolases"/>
    <property type="match status" value="1"/>
</dbReference>
<feature type="domain" description="NB-ARC" evidence="6">
    <location>
        <begin position="169"/>
        <end position="347"/>
    </location>
</feature>
<dbReference type="InterPro" id="IPR032675">
    <property type="entry name" value="LRR_dom_sf"/>
</dbReference>
<evidence type="ECO:0000259" key="8">
    <source>
        <dbReference type="Pfam" id="PF23559"/>
    </source>
</evidence>
<dbReference type="InterPro" id="IPR027417">
    <property type="entry name" value="P-loop_NTPase"/>
</dbReference>
<evidence type="ECO:0000256" key="3">
    <source>
        <dbReference type="ARBA" id="ARBA00022741"/>
    </source>
</evidence>
<keyword evidence="2" id="KW-0677">Repeat</keyword>
<feature type="domain" description="Disease resistance N-terminal" evidence="7">
    <location>
        <begin position="14"/>
        <end position="101"/>
    </location>
</feature>
<evidence type="ECO:0008006" key="12">
    <source>
        <dbReference type="Google" id="ProtNLM"/>
    </source>
</evidence>
<comment type="caution">
    <text evidence="10">The sequence shown here is derived from an EMBL/GenBank/DDBJ whole genome shotgun (WGS) entry which is preliminary data.</text>
</comment>
<keyword evidence="11" id="KW-1185">Reference proteome</keyword>
<dbReference type="EMBL" id="JAMYWD010000005">
    <property type="protein sequence ID" value="KAJ4971613.1"/>
    <property type="molecule type" value="Genomic_DNA"/>
</dbReference>
<dbReference type="PANTHER" id="PTHR36766">
    <property type="entry name" value="PLANT BROAD-SPECTRUM MILDEW RESISTANCE PROTEIN RPW8"/>
    <property type="match status" value="1"/>
</dbReference>
<evidence type="ECO:0000259" key="7">
    <source>
        <dbReference type="Pfam" id="PF18052"/>
    </source>
</evidence>
<dbReference type="SUPFAM" id="SSF52047">
    <property type="entry name" value="RNI-like"/>
    <property type="match status" value="1"/>
</dbReference>
<dbReference type="GO" id="GO:0051707">
    <property type="term" value="P:response to other organism"/>
    <property type="evidence" value="ECO:0007669"/>
    <property type="project" value="UniProtKB-ARBA"/>
</dbReference>
<evidence type="ECO:0000256" key="2">
    <source>
        <dbReference type="ARBA" id="ARBA00022737"/>
    </source>
</evidence>
<evidence type="ECO:0000313" key="11">
    <source>
        <dbReference type="Proteomes" id="UP001141806"/>
    </source>
</evidence>
<dbReference type="Gene3D" id="1.20.5.4130">
    <property type="match status" value="1"/>
</dbReference>
<dbReference type="SUPFAM" id="SSF52058">
    <property type="entry name" value="L domain-like"/>
    <property type="match status" value="1"/>
</dbReference>
<dbReference type="Pfam" id="PF23559">
    <property type="entry name" value="WHD_DRP"/>
    <property type="match status" value="1"/>
</dbReference>
<dbReference type="GO" id="GO:0006952">
    <property type="term" value="P:defense response"/>
    <property type="evidence" value="ECO:0007669"/>
    <property type="project" value="UniProtKB-KW"/>
</dbReference>
<dbReference type="InterPro" id="IPR002182">
    <property type="entry name" value="NB-ARC"/>
</dbReference>
<dbReference type="OrthoDB" id="37484at2759"/>
<dbReference type="AlphaFoldDB" id="A0A9Q0KJ45"/>
<evidence type="ECO:0000256" key="5">
    <source>
        <dbReference type="ARBA" id="ARBA00022840"/>
    </source>
</evidence>
<evidence type="ECO:0000259" key="6">
    <source>
        <dbReference type="Pfam" id="PF00931"/>
    </source>
</evidence>
<sequence>MSSVGQLVGGSSFLQVSLDRFDSLELQSFILQWNIDLAEVNSLKRTSAKIQAFSDEAEMKRLTSNAVKLWLDDIKQVLYDAEELLDEFATELLRLKLESKYQTNPHQIQQGIERFKSKVRDINEKLKIEAQEGIDLGLNSGMGSVSSKTKVYSQKTSSVVNISEVFGRKDNKDEIVEWLLKTSPSSSDFNFSVLSIVGMGGAGKTTLAKLVYNDEMVENSKYFDLKAWVCVSDDFDEARLTKEILDSATKSSSHTGDSLDLLQVKLKAALSRKIFLLVLDDMWNDDYEKWYALRTPFAFGEPGSKILVTTRNKHVSSIVRTNLNDHDHDLKGLSDDACLNLIRRHAFLDGDSSDANQKLKEFGQKIVKKCKGLPLAVKTLACLLRTKRENWEWEEILENEIWDLTENKNKILPSLMLSYHHLPSLLKRCFEYCALFPKDYVFTKTGLVMLWMAEGIVLPNPKGKKRLEDIGGWYFDELFMRSFFDLSFPSNRLKHLRFLDLTDCWCIERLPDPITALYNLQTLILTGCARLKDLPKDIGNLINLCHLFLPTEPCTFHKIPLGLGKLTGLQTLNRFIANPKNGSILGDLSQLRGSLDISNLENFGNIKRTEAVVVDLNLKNKPHILGLKLLWNYGSDDEKVQEDVLDRLKPHINLEELRIKGYGGTRFPRWMEHPFSLSNLEIVSLVRCLKCKSLPDLRQLPSLKHLKIKGSCVTKMVGSELYEDGSSSSSSVNIKQFRSLETLHIERLKEWEEWPEMDEVEGGQFPCLRELIIKECPKLKMFSHCFPSLVLLYIKRCGNLRELPQLLPSLLRLSIRFCPELFLLPSLPSIERLNLEECDQITTLSDSDHHPSSSSASTTCVHNSFPCLRQLYIRWCPYLRELPCTLPSLEALAIVYCDNVGKLSESLCNLHCLKYLEIEGARGLTSLPEGLQNLTSLLFLKISNYENLELLPKHFHALTSLQEFVIESCPALVSFQITKLPTALQKLVIRDCKNQKSLPKELHTLTSLWNFVIERCPALVSFEVTRLPIVIQEWEIIDCKDPESLRKQLNPLRFKNWKS</sequence>
<protein>
    <recommendedName>
        <fullName evidence="12">Disease resistance RPP13-like protein 1</fullName>
    </recommendedName>
</protein>
<reference evidence="10" key="1">
    <citation type="journal article" date="2023" name="Plant J.">
        <title>The genome of the king protea, Protea cynaroides.</title>
        <authorList>
            <person name="Chang J."/>
            <person name="Duong T.A."/>
            <person name="Schoeman C."/>
            <person name="Ma X."/>
            <person name="Roodt D."/>
            <person name="Barker N."/>
            <person name="Li Z."/>
            <person name="Van de Peer Y."/>
            <person name="Mizrachi E."/>
        </authorList>
    </citation>
    <scope>NUCLEOTIDE SEQUENCE</scope>
    <source>
        <tissue evidence="10">Young leaves</tissue>
    </source>
</reference>
<dbReference type="PANTHER" id="PTHR36766:SF40">
    <property type="entry name" value="DISEASE RESISTANCE PROTEIN RGA3"/>
    <property type="match status" value="1"/>
</dbReference>
<accession>A0A9Q0KJ45</accession>
<dbReference type="PRINTS" id="PR00364">
    <property type="entry name" value="DISEASERSIST"/>
</dbReference>
<evidence type="ECO:0000256" key="4">
    <source>
        <dbReference type="ARBA" id="ARBA00022821"/>
    </source>
</evidence>
<dbReference type="InterPro" id="IPR041118">
    <property type="entry name" value="Rx_N"/>
</dbReference>
<feature type="domain" description="R13L1/DRL21-like LRR repeat region" evidence="9">
    <location>
        <begin position="585"/>
        <end position="710"/>
    </location>
</feature>
<evidence type="ECO:0000259" key="9">
    <source>
        <dbReference type="Pfam" id="PF25019"/>
    </source>
</evidence>
<dbReference type="Gene3D" id="3.80.10.10">
    <property type="entry name" value="Ribonuclease Inhibitor"/>
    <property type="match status" value="4"/>
</dbReference>
<dbReference type="Pfam" id="PF18052">
    <property type="entry name" value="Rx_N"/>
    <property type="match status" value="1"/>
</dbReference>
<dbReference type="GO" id="GO:0043531">
    <property type="term" value="F:ADP binding"/>
    <property type="evidence" value="ECO:0007669"/>
    <property type="project" value="InterPro"/>
</dbReference>
<keyword evidence="3" id="KW-0547">Nucleotide-binding</keyword>
<proteinExistence type="predicted"/>
<dbReference type="InterPro" id="IPR042197">
    <property type="entry name" value="Apaf_helical"/>
</dbReference>
<dbReference type="Proteomes" id="UP001141806">
    <property type="component" value="Unassembled WGS sequence"/>
</dbReference>
<dbReference type="Pfam" id="PF00931">
    <property type="entry name" value="NB-ARC"/>
    <property type="match status" value="1"/>
</dbReference>
<dbReference type="InterPro" id="IPR058922">
    <property type="entry name" value="WHD_DRP"/>
</dbReference>
<evidence type="ECO:0000256" key="1">
    <source>
        <dbReference type="ARBA" id="ARBA00022614"/>
    </source>
</evidence>